<dbReference type="EMBL" id="VCEB01011362">
    <property type="protein sequence ID" value="KAB0337780.1"/>
    <property type="molecule type" value="Genomic_DNA"/>
</dbReference>
<gene>
    <name evidence="7" type="ORF">FD755_025474</name>
</gene>
<comment type="subcellular location">
    <subcellularLocation>
        <location evidence="2">Chromosome</location>
        <location evidence="2">Centromere</location>
    </subcellularLocation>
    <subcellularLocation>
        <location evidence="1">Nucleus</location>
    </subcellularLocation>
</comment>
<evidence type="ECO:0000313" key="8">
    <source>
        <dbReference type="Proteomes" id="UP000326062"/>
    </source>
</evidence>
<feature type="non-terminal residue" evidence="7">
    <location>
        <position position="1"/>
    </location>
</feature>
<evidence type="ECO:0000256" key="6">
    <source>
        <dbReference type="ARBA" id="ARBA00023328"/>
    </source>
</evidence>
<dbReference type="PANTHER" id="PTHR48208">
    <property type="entry name" value="CENTROMERE PROTEIN I"/>
    <property type="match status" value="1"/>
</dbReference>
<evidence type="ECO:0000256" key="1">
    <source>
        <dbReference type="ARBA" id="ARBA00004123"/>
    </source>
</evidence>
<dbReference type="GO" id="GO:0034080">
    <property type="term" value="P:CENP-A containing chromatin assembly"/>
    <property type="evidence" value="ECO:0007669"/>
    <property type="project" value="TreeGrafter"/>
</dbReference>
<dbReference type="GO" id="GO:0000939">
    <property type="term" value="C:inner kinetochore"/>
    <property type="evidence" value="ECO:0007669"/>
    <property type="project" value="TreeGrafter"/>
</dbReference>
<name>A0A5N3UM87_MUNRE</name>
<dbReference type="GO" id="GO:0005634">
    <property type="term" value="C:nucleus"/>
    <property type="evidence" value="ECO:0007669"/>
    <property type="project" value="UniProtKB-SubCell"/>
</dbReference>
<dbReference type="Pfam" id="PF07778">
    <property type="entry name" value="CENP-I"/>
    <property type="match status" value="1"/>
</dbReference>
<dbReference type="Proteomes" id="UP000326062">
    <property type="component" value="Unassembled WGS sequence"/>
</dbReference>
<organism evidence="7 8">
    <name type="scientific">Muntiacus reevesi</name>
    <name type="common">Reeves' muntjac</name>
    <name type="synonym">Cervus reevesi</name>
    <dbReference type="NCBI Taxonomy" id="9886"/>
    <lineage>
        <taxon>Eukaryota</taxon>
        <taxon>Metazoa</taxon>
        <taxon>Chordata</taxon>
        <taxon>Craniata</taxon>
        <taxon>Vertebrata</taxon>
        <taxon>Euteleostomi</taxon>
        <taxon>Mammalia</taxon>
        <taxon>Eutheria</taxon>
        <taxon>Laurasiatheria</taxon>
        <taxon>Artiodactyla</taxon>
        <taxon>Ruminantia</taxon>
        <taxon>Pecora</taxon>
        <taxon>Cervidae</taxon>
        <taxon>Muntiacinae</taxon>
        <taxon>Muntiacus</taxon>
    </lineage>
</organism>
<evidence type="ECO:0000256" key="4">
    <source>
        <dbReference type="ARBA" id="ARBA00022454"/>
    </source>
</evidence>
<proteinExistence type="inferred from homology"/>
<comment type="caution">
    <text evidence="7">The sequence shown here is derived from an EMBL/GenBank/DDBJ whole genome shotgun (WGS) entry which is preliminary data.</text>
</comment>
<evidence type="ECO:0008006" key="9">
    <source>
        <dbReference type="Google" id="ProtNLM"/>
    </source>
</evidence>
<evidence type="ECO:0000313" key="7">
    <source>
        <dbReference type="EMBL" id="KAB0337780.1"/>
    </source>
</evidence>
<dbReference type="GO" id="GO:0000070">
    <property type="term" value="P:mitotic sister chromatid segregation"/>
    <property type="evidence" value="ECO:0007669"/>
    <property type="project" value="TreeGrafter"/>
</dbReference>
<evidence type="ECO:0000256" key="2">
    <source>
        <dbReference type="ARBA" id="ARBA00004584"/>
    </source>
</evidence>
<comment type="similarity">
    <text evidence="3">Belongs to the CENP-I/CTF3 family.</text>
</comment>
<keyword evidence="8" id="KW-1185">Reference proteome</keyword>
<keyword evidence="4" id="KW-0158">Chromosome</keyword>
<evidence type="ECO:0000256" key="3">
    <source>
        <dbReference type="ARBA" id="ARBA00005470"/>
    </source>
</evidence>
<accession>A0A5N3UM87</accession>
<dbReference type="AlphaFoldDB" id="A0A5N3UM87"/>
<protein>
    <recommendedName>
        <fullName evidence="9">Centromere protein I</fullName>
    </recommendedName>
</protein>
<evidence type="ECO:0000256" key="5">
    <source>
        <dbReference type="ARBA" id="ARBA00023242"/>
    </source>
</evidence>
<keyword evidence="5" id="KW-0539">Nucleus</keyword>
<reference evidence="7 8" key="1">
    <citation type="submission" date="2019-06" db="EMBL/GenBank/DDBJ databases">
        <title>Discovery of a novel chromosome fission-fusion reversal in muntjac.</title>
        <authorList>
            <person name="Mudd A.B."/>
            <person name="Bredeson J.V."/>
            <person name="Baum R."/>
            <person name="Hockemeyer D."/>
            <person name="Rokhsar D.S."/>
        </authorList>
    </citation>
    <scope>NUCLEOTIDE SEQUENCE [LARGE SCALE GENOMIC DNA]</scope>
    <source>
        <strain evidence="7">UCam_UCB_Mr</strain>
        <tissue evidence="7">Fibroblast cell line</tissue>
    </source>
</reference>
<dbReference type="PANTHER" id="PTHR48208:SF2">
    <property type="entry name" value="CENTROMERE PROTEIN I"/>
    <property type="match status" value="1"/>
</dbReference>
<sequence>WCSYIYFKNSENLWKTALLALRSRNQGFPSEPLKLMLANVHPIKRNWNSHSVIPVLNSCNYSKESRKKRMNLSDYFSSNGSFPLEQLKSFPQLLQNIHCLELPSQMGAVLNSSLLLHYINCVRDESVLLRLYHWLSQTLQEECIWYKVNNYDRGKEFANFLDTILRAECFLQTPWTVACQVPLSMGFPRQEYWRIKPVSLASPALASKFFTTSCLVPLYSLLLGWYHIDI</sequence>
<keyword evidence="6" id="KW-0137">Centromere</keyword>
<dbReference type="InterPro" id="IPR012485">
    <property type="entry name" value="CENP-I"/>
</dbReference>